<dbReference type="GO" id="GO:0009231">
    <property type="term" value="P:riboflavin biosynthetic process"/>
    <property type="evidence" value="ECO:0007669"/>
    <property type="project" value="InterPro"/>
</dbReference>
<protein>
    <recommendedName>
        <fullName evidence="1">Bacterial bifunctional deaminase-reductase C-terminal domain-containing protein</fullName>
    </recommendedName>
</protein>
<name>C7QDY2_CATAD</name>
<evidence type="ECO:0000313" key="2">
    <source>
        <dbReference type="EMBL" id="ACU76570.1"/>
    </source>
</evidence>
<dbReference type="STRING" id="479433.Caci_7746"/>
<feature type="domain" description="Bacterial bifunctional deaminase-reductase C-terminal" evidence="1">
    <location>
        <begin position="4"/>
        <end position="166"/>
    </location>
</feature>
<reference evidence="2 3" key="1">
    <citation type="journal article" date="2009" name="Stand. Genomic Sci.">
        <title>Complete genome sequence of Catenulispora acidiphila type strain (ID 139908).</title>
        <authorList>
            <person name="Copeland A."/>
            <person name="Lapidus A."/>
            <person name="Glavina Del Rio T."/>
            <person name="Nolan M."/>
            <person name="Lucas S."/>
            <person name="Chen F."/>
            <person name="Tice H."/>
            <person name="Cheng J.F."/>
            <person name="Bruce D."/>
            <person name="Goodwin L."/>
            <person name="Pitluck S."/>
            <person name="Mikhailova N."/>
            <person name="Pati A."/>
            <person name="Ivanova N."/>
            <person name="Mavromatis K."/>
            <person name="Chen A."/>
            <person name="Palaniappan K."/>
            <person name="Chain P."/>
            <person name="Land M."/>
            <person name="Hauser L."/>
            <person name="Chang Y.J."/>
            <person name="Jeffries C.D."/>
            <person name="Chertkov O."/>
            <person name="Brettin T."/>
            <person name="Detter J.C."/>
            <person name="Han C."/>
            <person name="Ali Z."/>
            <person name="Tindall B.J."/>
            <person name="Goker M."/>
            <person name="Bristow J."/>
            <person name="Eisen J.A."/>
            <person name="Markowitz V."/>
            <person name="Hugenholtz P."/>
            <person name="Kyrpides N.C."/>
            <person name="Klenk H.P."/>
        </authorList>
    </citation>
    <scope>NUCLEOTIDE SEQUENCE [LARGE SCALE GENOMIC DNA]</scope>
    <source>
        <strain evidence="3">DSM 44928 / JCM 14897 / NBRC 102108 / NRRL B-24433 / ID139908</strain>
    </source>
</reference>
<dbReference type="SUPFAM" id="SSF53597">
    <property type="entry name" value="Dihydrofolate reductase-like"/>
    <property type="match status" value="1"/>
</dbReference>
<dbReference type="KEGG" id="cai:Caci_7746"/>
<dbReference type="eggNOG" id="COG0262">
    <property type="taxonomic scope" value="Bacteria"/>
</dbReference>
<keyword evidence="3" id="KW-1185">Reference proteome</keyword>
<proteinExistence type="predicted"/>
<organism evidence="2 3">
    <name type="scientific">Catenulispora acidiphila (strain DSM 44928 / JCM 14897 / NBRC 102108 / NRRL B-24433 / ID139908)</name>
    <dbReference type="NCBI Taxonomy" id="479433"/>
    <lineage>
        <taxon>Bacteria</taxon>
        <taxon>Bacillati</taxon>
        <taxon>Actinomycetota</taxon>
        <taxon>Actinomycetes</taxon>
        <taxon>Catenulisporales</taxon>
        <taxon>Catenulisporaceae</taxon>
        <taxon>Catenulispora</taxon>
    </lineage>
</organism>
<dbReference type="AlphaFoldDB" id="C7QDY2"/>
<evidence type="ECO:0000259" key="1">
    <source>
        <dbReference type="Pfam" id="PF01872"/>
    </source>
</evidence>
<evidence type="ECO:0000313" key="3">
    <source>
        <dbReference type="Proteomes" id="UP000000851"/>
    </source>
</evidence>
<dbReference type="Pfam" id="PF01872">
    <property type="entry name" value="RibD_C"/>
    <property type="match status" value="1"/>
</dbReference>
<dbReference type="InParanoid" id="C7QDY2"/>
<dbReference type="HOGENOM" id="CLU_043966_3_1_11"/>
<dbReference type="InterPro" id="IPR024072">
    <property type="entry name" value="DHFR-like_dom_sf"/>
</dbReference>
<dbReference type="Proteomes" id="UP000000851">
    <property type="component" value="Chromosome"/>
</dbReference>
<dbReference type="InterPro" id="IPR002734">
    <property type="entry name" value="RibDG_C"/>
</dbReference>
<sequence>MADAVSLDGFFATEDDQVDPLHDFYFKGDTPIDAGNRHTSFRASAASAKYLAQEWSQIGAMVIGRRLFDITNGWDGVPVAGDRVFVVTHSVPTDWEFIDTAPYTFVTDGVASAIAQAKEVAGPDRVVSLNGGDVGGQAFEAGLVDELDVALVPVVFGSGKRFFGGFTGKVLLDDPTAVVQGDRVTHLHYKVRKG</sequence>
<accession>C7QDY2</accession>
<dbReference type="Gene3D" id="3.40.430.10">
    <property type="entry name" value="Dihydrofolate Reductase, subunit A"/>
    <property type="match status" value="1"/>
</dbReference>
<dbReference type="EMBL" id="CP001700">
    <property type="protein sequence ID" value="ACU76570.1"/>
    <property type="molecule type" value="Genomic_DNA"/>
</dbReference>
<gene>
    <name evidence="2" type="ordered locus">Caci_7746</name>
</gene>
<dbReference type="GO" id="GO:0008703">
    <property type="term" value="F:5-amino-6-(5-phosphoribosylamino)uracil reductase activity"/>
    <property type="evidence" value="ECO:0007669"/>
    <property type="project" value="InterPro"/>
</dbReference>